<keyword evidence="5" id="KW-0256">Endoplasmic reticulum</keyword>
<name>A0AAD7U933_9STRA</name>
<dbReference type="InterPro" id="IPR009445">
    <property type="entry name" value="TMEM85/Emc4"/>
</dbReference>
<evidence type="ECO:0000256" key="4">
    <source>
        <dbReference type="ARBA" id="ARBA00022692"/>
    </source>
</evidence>
<protein>
    <recommendedName>
        <fullName evidence="3">ER membrane protein complex subunit 4</fullName>
    </recommendedName>
</protein>
<organism evidence="9 10">
    <name type="scientific">Chrysophaeum taylorii</name>
    <dbReference type="NCBI Taxonomy" id="2483200"/>
    <lineage>
        <taxon>Eukaryota</taxon>
        <taxon>Sar</taxon>
        <taxon>Stramenopiles</taxon>
        <taxon>Ochrophyta</taxon>
        <taxon>Pelagophyceae</taxon>
        <taxon>Pelagomonadales</taxon>
        <taxon>Pelagomonadaceae</taxon>
        <taxon>Chrysophaeum</taxon>
    </lineage>
</organism>
<evidence type="ECO:0000256" key="5">
    <source>
        <dbReference type="ARBA" id="ARBA00022824"/>
    </source>
</evidence>
<keyword evidence="4 8" id="KW-0812">Transmembrane</keyword>
<dbReference type="PANTHER" id="PTHR19315">
    <property type="entry name" value="ER MEMBRANE PROTEIN COMPLEX SUBUNIT 4"/>
    <property type="match status" value="1"/>
</dbReference>
<comment type="caution">
    <text evidence="9">The sequence shown here is derived from an EMBL/GenBank/DDBJ whole genome shotgun (WGS) entry which is preliminary data.</text>
</comment>
<dbReference type="Proteomes" id="UP001230188">
    <property type="component" value="Unassembled WGS sequence"/>
</dbReference>
<dbReference type="Pfam" id="PF06417">
    <property type="entry name" value="EMC4"/>
    <property type="match status" value="1"/>
</dbReference>
<keyword evidence="6 8" id="KW-1133">Transmembrane helix</keyword>
<feature type="transmembrane region" description="Helical" evidence="8">
    <location>
        <begin position="63"/>
        <end position="85"/>
    </location>
</feature>
<evidence type="ECO:0000256" key="7">
    <source>
        <dbReference type="ARBA" id="ARBA00023136"/>
    </source>
</evidence>
<evidence type="ECO:0000256" key="2">
    <source>
        <dbReference type="ARBA" id="ARBA00007715"/>
    </source>
</evidence>
<evidence type="ECO:0000256" key="6">
    <source>
        <dbReference type="ARBA" id="ARBA00022989"/>
    </source>
</evidence>
<evidence type="ECO:0000313" key="9">
    <source>
        <dbReference type="EMBL" id="KAJ8599632.1"/>
    </source>
</evidence>
<gene>
    <name evidence="9" type="ORF">CTAYLR_005393</name>
</gene>
<keyword evidence="10" id="KW-1185">Reference proteome</keyword>
<evidence type="ECO:0000313" key="10">
    <source>
        <dbReference type="Proteomes" id="UP001230188"/>
    </source>
</evidence>
<dbReference type="EMBL" id="JAQMWT010000551">
    <property type="protein sequence ID" value="KAJ8599632.1"/>
    <property type="molecule type" value="Genomic_DNA"/>
</dbReference>
<comment type="similarity">
    <text evidence="2">Belongs to the EMC4 family.</text>
</comment>
<keyword evidence="7 8" id="KW-0472">Membrane</keyword>
<dbReference type="PIRSF" id="PIRSF017207">
    <property type="entry name" value="UCP017207_TM-p85"/>
    <property type="match status" value="1"/>
</dbReference>
<accession>A0AAD7U933</accession>
<evidence type="ECO:0000256" key="8">
    <source>
        <dbReference type="SAM" id="Phobius"/>
    </source>
</evidence>
<sequence length="164" mass="17808">MKFDLSKCARREVGAPPGYVSGDAVVSQDGASARALKVKTELMQRRAMDVAIAPGKNILMQGFMMWMSGSSINIFSIMITGMAFMNPIKAIVNIDDAFKRFRETPNVDLTVPKVAFVACNLGMVCLALWKCNTMGLLPITAADWTSFLVTKDIAELSAAPLVLK</sequence>
<evidence type="ECO:0000256" key="3">
    <source>
        <dbReference type="ARBA" id="ARBA00020820"/>
    </source>
</evidence>
<dbReference type="AlphaFoldDB" id="A0AAD7U933"/>
<proteinExistence type="inferred from homology"/>
<comment type="subcellular location">
    <subcellularLocation>
        <location evidence="1">Endoplasmic reticulum membrane</location>
        <topology evidence="1">Multi-pass membrane protein</topology>
    </subcellularLocation>
</comment>
<reference evidence="9" key="1">
    <citation type="submission" date="2023-01" db="EMBL/GenBank/DDBJ databases">
        <title>Metagenome sequencing of chrysophaentin producing Chrysophaeum taylorii.</title>
        <authorList>
            <person name="Davison J."/>
            <person name="Bewley C."/>
        </authorList>
    </citation>
    <scope>NUCLEOTIDE SEQUENCE</scope>
    <source>
        <strain evidence="9">NIES-1699</strain>
    </source>
</reference>
<dbReference type="GO" id="GO:0005789">
    <property type="term" value="C:endoplasmic reticulum membrane"/>
    <property type="evidence" value="ECO:0007669"/>
    <property type="project" value="UniProtKB-SubCell"/>
</dbReference>
<evidence type="ECO:0000256" key="1">
    <source>
        <dbReference type="ARBA" id="ARBA00004477"/>
    </source>
</evidence>